<dbReference type="EMBL" id="JAVFWL010000003">
    <property type="protein sequence ID" value="KAK6741955.1"/>
    <property type="molecule type" value="Genomic_DNA"/>
</dbReference>
<reference evidence="1 2" key="1">
    <citation type="submission" date="2023-08" db="EMBL/GenBank/DDBJ databases">
        <title>A Necator americanus chromosomal reference genome.</title>
        <authorList>
            <person name="Ilik V."/>
            <person name="Petrzelkova K.J."/>
            <person name="Pardy F."/>
            <person name="Fuh T."/>
            <person name="Niatou-Singa F.S."/>
            <person name="Gouil Q."/>
            <person name="Baker L."/>
            <person name="Ritchie M.E."/>
            <person name="Jex A.R."/>
            <person name="Gazzola D."/>
            <person name="Li H."/>
            <person name="Toshio Fujiwara R."/>
            <person name="Zhan B."/>
            <person name="Aroian R.V."/>
            <person name="Pafco B."/>
            <person name="Schwarz E.M."/>
        </authorList>
    </citation>
    <scope>NUCLEOTIDE SEQUENCE [LARGE SCALE GENOMIC DNA]</scope>
    <source>
        <strain evidence="1 2">Aroian</strain>
        <tissue evidence="1">Whole animal</tissue>
    </source>
</reference>
<gene>
    <name evidence="1" type="primary">Necator_chrIII.g10451</name>
    <name evidence="1" type="ORF">RB195_009686</name>
</gene>
<dbReference type="PANTHER" id="PTHR46060">
    <property type="entry name" value="MARINER MOS1 TRANSPOSASE-LIKE PROTEIN"/>
    <property type="match status" value="1"/>
</dbReference>
<dbReference type="Gene3D" id="3.30.420.10">
    <property type="entry name" value="Ribonuclease H-like superfamily/Ribonuclease H"/>
    <property type="match status" value="1"/>
</dbReference>
<keyword evidence="2" id="KW-1185">Reference proteome</keyword>
<evidence type="ECO:0000313" key="2">
    <source>
        <dbReference type="Proteomes" id="UP001303046"/>
    </source>
</evidence>
<evidence type="ECO:0008006" key="3">
    <source>
        <dbReference type="Google" id="ProtNLM"/>
    </source>
</evidence>
<organism evidence="1 2">
    <name type="scientific">Necator americanus</name>
    <name type="common">Human hookworm</name>
    <dbReference type="NCBI Taxonomy" id="51031"/>
    <lineage>
        <taxon>Eukaryota</taxon>
        <taxon>Metazoa</taxon>
        <taxon>Ecdysozoa</taxon>
        <taxon>Nematoda</taxon>
        <taxon>Chromadorea</taxon>
        <taxon>Rhabditida</taxon>
        <taxon>Rhabditina</taxon>
        <taxon>Rhabditomorpha</taxon>
        <taxon>Strongyloidea</taxon>
        <taxon>Ancylostomatidae</taxon>
        <taxon>Bunostominae</taxon>
        <taxon>Necator</taxon>
    </lineage>
</organism>
<accession>A0ABR1CV74</accession>
<comment type="caution">
    <text evidence="1">The sequence shown here is derived from an EMBL/GenBank/DDBJ whole genome shotgun (WGS) entry which is preliminary data.</text>
</comment>
<dbReference type="InterPro" id="IPR052709">
    <property type="entry name" value="Transposase-MT_Hybrid"/>
</dbReference>
<evidence type="ECO:0000313" key="1">
    <source>
        <dbReference type="EMBL" id="KAK6741955.1"/>
    </source>
</evidence>
<protein>
    <recommendedName>
        <fullName evidence="3">Histone-lysine N-methyltransferase SETMAR</fullName>
    </recommendedName>
</protein>
<dbReference type="InterPro" id="IPR036397">
    <property type="entry name" value="RNaseH_sf"/>
</dbReference>
<dbReference type="Proteomes" id="UP001303046">
    <property type="component" value="Unassembled WGS sequence"/>
</dbReference>
<sequence>MSSSYRPKHSIRTQKVRELGWVDQPQPPYRPDLAPSDYHLFKHLQDFLDGTKLASRESCKNEVVKFLANKDEDFFNWGALKLPSNGLKFSNKTATRID</sequence>
<proteinExistence type="predicted"/>
<name>A0ABR1CV74_NECAM</name>
<dbReference type="PANTHER" id="PTHR46060:SF3">
    <property type="entry name" value="PROTEIN GVQW3"/>
    <property type="match status" value="1"/>
</dbReference>